<dbReference type="AlphaFoldDB" id="A0A8J4TZW0"/>
<keyword evidence="13" id="KW-1185">Reference proteome</keyword>
<dbReference type="OrthoDB" id="8910527at2759"/>
<dbReference type="PANTHER" id="PTHR10540">
    <property type="entry name" value="EUKARYOTIC TRANSLATION INITIATION FACTOR 3 SUBUNIT F-RELATED"/>
    <property type="match status" value="1"/>
</dbReference>
<dbReference type="InterPro" id="IPR024969">
    <property type="entry name" value="EIF3F/CSN6-like_C"/>
</dbReference>
<evidence type="ECO:0000256" key="2">
    <source>
        <dbReference type="ARBA" id="ARBA00004496"/>
    </source>
</evidence>
<evidence type="ECO:0000256" key="10">
    <source>
        <dbReference type="SAM" id="Phobius"/>
    </source>
</evidence>
<organism evidence="12 13">
    <name type="scientific">Clarias magur</name>
    <name type="common">Asian catfish</name>
    <name type="synonym">Macropteronotus magur</name>
    <dbReference type="NCBI Taxonomy" id="1594786"/>
    <lineage>
        <taxon>Eukaryota</taxon>
        <taxon>Metazoa</taxon>
        <taxon>Chordata</taxon>
        <taxon>Craniata</taxon>
        <taxon>Vertebrata</taxon>
        <taxon>Euteleostomi</taxon>
        <taxon>Actinopterygii</taxon>
        <taxon>Neopterygii</taxon>
        <taxon>Teleostei</taxon>
        <taxon>Ostariophysi</taxon>
        <taxon>Siluriformes</taxon>
        <taxon>Clariidae</taxon>
        <taxon>Clarias</taxon>
    </lineage>
</organism>
<dbReference type="InterPro" id="IPR000555">
    <property type="entry name" value="JAMM/MPN+_dom"/>
</dbReference>
<dbReference type="GO" id="GO:0005737">
    <property type="term" value="C:cytoplasm"/>
    <property type="evidence" value="ECO:0007669"/>
    <property type="project" value="UniProtKB-SubCell"/>
</dbReference>
<dbReference type="GO" id="GO:0000338">
    <property type="term" value="P:protein deneddylation"/>
    <property type="evidence" value="ECO:0007669"/>
    <property type="project" value="InterPro"/>
</dbReference>
<evidence type="ECO:0000256" key="4">
    <source>
        <dbReference type="ARBA" id="ARBA00014871"/>
    </source>
</evidence>
<protein>
    <recommendedName>
        <fullName evidence="4">COP9 signalosome complex subunit 6</fullName>
    </recommendedName>
</protein>
<dbReference type="Pfam" id="PF01398">
    <property type="entry name" value="JAB"/>
    <property type="match status" value="1"/>
</dbReference>
<comment type="similarity">
    <text evidence="3">Belongs to the peptidase M67A family. CSN6 subfamily.</text>
</comment>
<keyword evidence="10" id="KW-1133">Transmembrane helix</keyword>
<dbReference type="Proteomes" id="UP000727407">
    <property type="component" value="Unassembled WGS sequence"/>
</dbReference>
<feature type="non-terminal residue" evidence="12">
    <location>
        <position position="1"/>
    </location>
</feature>
<dbReference type="GO" id="GO:0008237">
    <property type="term" value="F:metallopeptidase activity"/>
    <property type="evidence" value="ECO:0007669"/>
    <property type="project" value="InterPro"/>
</dbReference>
<keyword evidence="8" id="KW-0175">Coiled coil</keyword>
<gene>
    <name evidence="12" type="primary">evc</name>
    <name evidence="12" type="ORF">DAT39_019965</name>
</gene>
<evidence type="ECO:0000256" key="9">
    <source>
        <dbReference type="SAM" id="MobiDB-lite"/>
    </source>
</evidence>
<accession>A0A8J4TZW0</accession>
<dbReference type="Gene3D" id="3.40.140.10">
    <property type="entry name" value="Cytidine Deaminase, domain 2"/>
    <property type="match status" value="1"/>
</dbReference>
<dbReference type="InterPro" id="IPR037518">
    <property type="entry name" value="MPN"/>
</dbReference>
<feature type="compositionally biased region" description="Low complexity" evidence="9">
    <location>
        <begin position="119"/>
        <end position="140"/>
    </location>
</feature>
<dbReference type="PROSITE" id="PS50249">
    <property type="entry name" value="MPN"/>
    <property type="match status" value="1"/>
</dbReference>
<dbReference type="CDD" id="cd08063">
    <property type="entry name" value="MPN_CSN6"/>
    <property type="match status" value="1"/>
</dbReference>
<name>A0A8J4TZW0_CLAMG</name>
<comment type="subcellular location">
    <subcellularLocation>
        <location evidence="2">Cytoplasm</location>
    </subcellularLocation>
    <subcellularLocation>
        <location evidence="1">Nucleus</location>
    </subcellularLocation>
</comment>
<dbReference type="PANTHER" id="PTHR10540:SF8">
    <property type="entry name" value="COP9 SIGNALOSOME COMPLEX SUBUNIT 6"/>
    <property type="match status" value="1"/>
</dbReference>
<reference evidence="12" key="1">
    <citation type="submission" date="2020-07" db="EMBL/GenBank/DDBJ databases">
        <title>Clarias magur genome sequencing, assembly and annotation.</title>
        <authorList>
            <person name="Kushwaha B."/>
            <person name="Kumar R."/>
            <person name="Das P."/>
            <person name="Joshi C.G."/>
            <person name="Kumar D."/>
            <person name="Nagpure N.S."/>
            <person name="Pandey M."/>
            <person name="Agarwal S."/>
            <person name="Srivastava S."/>
            <person name="Singh M."/>
            <person name="Sahoo L."/>
            <person name="Jayasankar P."/>
            <person name="Meher P.K."/>
            <person name="Koringa P.G."/>
            <person name="Iquebal M.A."/>
            <person name="Das S.P."/>
            <person name="Bit A."/>
            <person name="Patnaik S."/>
            <person name="Patel N."/>
            <person name="Shah T.M."/>
            <person name="Hinsu A."/>
            <person name="Jena J.K."/>
        </authorList>
    </citation>
    <scope>NUCLEOTIDE SEQUENCE</scope>
    <source>
        <strain evidence="12">CIFAMagur01</strain>
        <tissue evidence="12">Testis</tissue>
    </source>
</reference>
<sequence>MECSGDVLLRQAECVSLDSGVLLGSVCSGLLLGMIAAVLVHTLLFKPYCLSAKSKGDPWSLIDVDERDDETEQDVMVGRNTEAAETVSCTDSPVINDVSAFALKARVVYPINQRYRPLADGASDPSPHDSASSSSDWPGESGDEDESVSSSPSHKRHTNLTFRRAQHYVHTLSYPEDERRLSLLCVTLQNLQQHMAQLQKQQWGIFLQIVQALFSTDSRLIHQQEKELEKLKRESSSGSLRFKMGAESICSIEDVETAGRQTLECALHTSLSFAQQLERLCQHSESCEPNDAPREVTLISCLLLVEKQLKEIPHHIIQTLWDRQQWWEELSGWLRIRTALMRQEAELIIQLTSQSVEELTADGQLEFDNMEKLISELQSVMSNELQRCTEQLTEQTLQLASDHCRKTDVRMRKMIKAQNRESHMIQSHEHQDAQQVARLMAELTLKHWTQRQEYELQQDRKVSDAVCEVWKKFFCQFSESVRRLWRECVVSMLITSSALSEEHSCTLVNNMEVNWTNQMQQKESHAHLQLQMLREHLEQSNQIWVEQEALATTALHHLGHQNMKVTVAVVTRQKDLRGSVAVIEGKQRLLLSDIQHHLTAQHFYNATLREMTTTQCLHTDSQSLHQELLSDLETASELLRGHAQSLISHALARSVRLGLVESVRSDKTAVDDGHKEQLMRILLDSGCVSHDSLFTLIMNYCSHLQTVVTATQLCPSQEHSPSPSVMASGVTGSVSVALHPLVILNISDHWIRLRSQEGRVIQVIGALIGKQEGRNIEVMNSFELLFHTVEDRIHIDKEYYYTKEEQFKQVFKDMEFLGWYTTGGLPDQSDIHIHKQVCEIIESPLFLKLNPMTKHTDLPVSVYESVIDIINGEATMLFAELPYTLATEEAERIGVDHVARMTSTGTGENSTVAEHLIAQHSAIKMLHSRVKLILEYVKAVEAGEVPFNHEILREANALCHRLPVLSTLKFKTDFYD</sequence>
<dbReference type="FunFam" id="3.40.140.10:FF:000017">
    <property type="entry name" value="COP9 signalosome complex subunit 6"/>
    <property type="match status" value="1"/>
</dbReference>
<dbReference type="GO" id="GO:0008180">
    <property type="term" value="C:COP9 signalosome"/>
    <property type="evidence" value="ECO:0007669"/>
    <property type="project" value="UniProtKB-KW"/>
</dbReference>
<evidence type="ECO:0000259" key="11">
    <source>
        <dbReference type="PROSITE" id="PS50249"/>
    </source>
</evidence>
<evidence type="ECO:0000256" key="8">
    <source>
        <dbReference type="SAM" id="Coils"/>
    </source>
</evidence>
<evidence type="ECO:0000256" key="1">
    <source>
        <dbReference type="ARBA" id="ARBA00004123"/>
    </source>
</evidence>
<proteinExistence type="inferred from homology"/>
<keyword evidence="10" id="KW-0472">Membrane</keyword>
<evidence type="ECO:0000256" key="6">
    <source>
        <dbReference type="ARBA" id="ARBA00022790"/>
    </source>
</evidence>
<feature type="domain" description="MPN" evidence="11">
    <location>
        <begin position="736"/>
        <end position="869"/>
    </location>
</feature>
<keyword evidence="7" id="KW-0539">Nucleus</keyword>
<evidence type="ECO:0000256" key="3">
    <source>
        <dbReference type="ARBA" id="ARBA00010893"/>
    </source>
</evidence>
<feature type="non-terminal residue" evidence="12">
    <location>
        <position position="976"/>
    </location>
</feature>
<dbReference type="InterPro" id="IPR033859">
    <property type="entry name" value="MPN_CSN6"/>
</dbReference>
<dbReference type="SMART" id="SM00232">
    <property type="entry name" value="JAB_MPN"/>
    <property type="match status" value="1"/>
</dbReference>
<dbReference type="EMBL" id="QNUK01000696">
    <property type="protein sequence ID" value="KAF5890337.1"/>
    <property type="molecule type" value="Genomic_DNA"/>
</dbReference>
<comment type="caution">
    <text evidence="12">The sequence shown here is derived from an EMBL/GenBank/DDBJ whole genome shotgun (WGS) entry which is preliminary data.</text>
</comment>
<evidence type="ECO:0000256" key="5">
    <source>
        <dbReference type="ARBA" id="ARBA00022490"/>
    </source>
</evidence>
<keyword evidence="5" id="KW-0963">Cytoplasm</keyword>
<keyword evidence="6" id="KW-0736">Signalosome</keyword>
<evidence type="ECO:0000256" key="7">
    <source>
        <dbReference type="ARBA" id="ARBA00023242"/>
    </source>
</evidence>
<feature type="coiled-coil region" evidence="8">
    <location>
        <begin position="181"/>
        <end position="234"/>
    </location>
</feature>
<keyword evidence="10" id="KW-0812">Transmembrane</keyword>
<feature type="region of interest" description="Disordered" evidence="9">
    <location>
        <begin position="118"/>
        <end position="159"/>
    </location>
</feature>
<evidence type="ECO:0000313" key="12">
    <source>
        <dbReference type="EMBL" id="KAF5890337.1"/>
    </source>
</evidence>
<evidence type="ECO:0000313" key="13">
    <source>
        <dbReference type="Proteomes" id="UP000727407"/>
    </source>
</evidence>
<feature type="transmembrane region" description="Helical" evidence="10">
    <location>
        <begin position="21"/>
        <end position="45"/>
    </location>
</feature>
<dbReference type="Pfam" id="PF13012">
    <property type="entry name" value="MitMem_reg"/>
    <property type="match status" value="1"/>
</dbReference>